<feature type="region of interest" description="Disordered" evidence="1">
    <location>
        <begin position="1"/>
        <end position="27"/>
    </location>
</feature>
<dbReference type="OrthoDB" id="7372677at2759"/>
<organism evidence="3 4">
    <name type="scientific">Pieris macdunnoughi</name>
    <dbReference type="NCBI Taxonomy" id="345717"/>
    <lineage>
        <taxon>Eukaryota</taxon>
        <taxon>Metazoa</taxon>
        <taxon>Ecdysozoa</taxon>
        <taxon>Arthropoda</taxon>
        <taxon>Hexapoda</taxon>
        <taxon>Insecta</taxon>
        <taxon>Pterygota</taxon>
        <taxon>Neoptera</taxon>
        <taxon>Endopterygota</taxon>
        <taxon>Lepidoptera</taxon>
        <taxon>Glossata</taxon>
        <taxon>Ditrysia</taxon>
        <taxon>Papilionoidea</taxon>
        <taxon>Pieridae</taxon>
        <taxon>Pierinae</taxon>
        <taxon>Pieris</taxon>
    </lineage>
</organism>
<evidence type="ECO:0000256" key="1">
    <source>
        <dbReference type="SAM" id="MobiDB-lite"/>
    </source>
</evidence>
<keyword evidence="2" id="KW-0812">Transmembrane</keyword>
<comment type="caution">
    <text evidence="3">The sequence shown here is derived from an EMBL/GenBank/DDBJ whole genome shotgun (WGS) entry which is preliminary data.</text>
</comment>
<gene>
    <name evidence="3" type="ORF">PMACD_LOCUS1793</name>
</gene>
<evidence type="ECO:0000313" key="3">
    <source>
        <dbReference type="EMBL" id="CAF4770459.1"/>
    </source>
</evidence>
<reference evidence="3" key="1">
    <citation type="submission" date="2021-02" db="EMBL/GenBank/DDBJ databases">
        <authorList>
            <person name="Steward A R."/>
        </authorList>
    </citation>
    <scope>NUCLEOTIDE SEQUENCE</scope>
</reference>
<accession>A0A821MLX8</accession>
<dbReference type="AlphaFoldDB" id="A0A821MLX8"/>
<proteinExistence type="predicted"/>
<dbReference type="EMBL" id="CAJOBZ010000003">
    <property type="protein sequence ID" value="CAF4770459.1"/>
    <property type="molecule type" value="Genomic_DNA"/>
</dbReference>
<name>A0A821MLX8_9NEOP</name>
<evidence type="ECO:0000256" key="2">
    <source>
        <dbReference type="SAM" id="Phobius"/>
    </source>
</evidence>
<keyword evidence="2" id="KW-1133">Transmembrane helix</keyword>
<dbReference type="Proteomes" id="UP000663880">
    <property type="component" value="Unassembled WGS sequence"/>
</dbReference>
<keyword evidence="2" id="KW-0472">Membrane</keyword>
<sequence>MPEQEEKAQNEQQNNAEVPVRERTQTDDLNKKLLTSLFNRMNEGDSMLSKMLEPDNESEENEEWKPEALLISVCPILFMVFSSSQVTLTIICIFISHTFKCNL</sequence>
<feature type="transmembrane region" description="Helical" evidence="2">
    <location>
        <begin position="68"/>
        <end position="95"/>
    </location>
</feature>
<keyword evidence="4" id="KW-1185">Reference proteome</keyword>
<evidence type="ECO:0000313" key="4">
    <source>
        <dbReference type="Proteomes" id="UP000663880"/>
    </source>
</evidence>
<protein>
    <submittedName>
        <fullName evidence="3">Uncharacterized protein</fullName>
    </submittedName>
</protein>